<evidence type="ECO:0000256" key="3">
    <source>
        <dbReference type="ARBA" id="ARBA00022840"/>
    </source>
</evidence>
<evidence type="ECO:0000256" key="2">
    <source>
        <dbReference type="ARBA" id="ARBA00022741"/>
    </source>
</evidence>
<evidence type="ECO:0000256" key="4">
    <source>
        <dbReference type="ARBA" id="ARBA00038388"/>
    </source>
</evidence>
<dbReference type="GO" id="GO:0098796">
    <property type="term" value="C:membrane protein complex"/>
    <property type="evidence" value="ECO:0007669"/>
    <property type="project" value="UniProtKB-ARBA"/>
</dbReference>
<dbReference type="SUPFAM" id="SSF52540">
    <property type="entry name" value="P-loop containing nucleoside triphosphate hydrolases"/>
    <property type="match status" value="1"/>
</dbReference>
<organism evidence="6 7">
    <name type="scientific">Fodinibius sediminis</name>
    <dbReference type="NCBI Taxonomy" id="1214077"/>
    <lineage>
        <taxon>Bacteria</taxon>
        <taxon>Pseudomonadati</taxon>
        <taxon>Balneolota</taxon>
        <taxon>Balneolia</taxon>
        <taxon>Balneolales</taxon>
        <taxon>Balneolaceae</taxon>
        <taxon>Fodinibius</taxon>
    </lineage>
</organism>
<keyword evidence="3 6" id="KW-0067">ATP-binding</keyword>
<reference evidence="6 7" key="1">
    <citation type="submission" date="2017-05" db="EMBL/GenBank/DDBJ databases">
        <authorList>
            <person name="Varghese N."/>
            <person name="Submissions S."/>
        </authorList>
    </citation>
    <scope>NUCLEOTIDE SEQUENCE [LARGE SCALE GENOMIC DNA]</scope>
    <source>
        <strain evidence="6 7">DSM 21194</strain>
    </source>
</reference>
<name>A0A521BDW9_9BACT</name>
<dbReference type="EMBL" id="FXTH01000003">
    <property type="protein sequence ID" value="SMO45282.1"/>
    <property type="molecule type" value="Genomic_DNA"/>
</dbReference>
<dbReference type="Gene3D" id="3.40.50.300">
    <property type="entry name" value="P-loop containing nucleotide triphosphate hydrolases"/>
    <property type="match status" value="1"/>
</dbReference>
<dbReference type="PROSITE" id="PS00211">
    <property type="entry name" value="ABC_TRANSPORTER_1"/>
    <property type="match status" value="1"/>
</dbReference>
<dbReference type="FunFam" id="3.40.50.300:FF:000032">
    <property type="entry name" value="Export ABC transporter ATP-binding protein"/>
    <property type="match status" value="1"/>
</dbReference>
<gene>
    <name evidence="6" type="ORF">SAMN06265218_10325</name>
</gene>
<evidence type="ECO:0000313" key="6">
    <source>
        <dbReference type="EMBL" id="SMO45282.1"/>
    </source>
</evidence>
<dbReference type="Pfam" id="PF00005">
    <property type="entry name" value="ABC_tran"/>
    <property type="match status" value="1"/>
</dbReference>
<dbReference type="CDD" id="cd03255">
    <property type="entry name" value="ABC_MJ0796_LolCDE_FtsE"/>
    <property type="match status" value="1"/>
</dbReference>
<dbReference type="InterPro" id="IPR027417">
    <property type="entry name" value="P-loop_NTPase"/>
</dbReference>
<dbReference type="PANTHER" id="PTHR42798:SF2">
    <property type="entry name" value="ABC TRANSPORTER ATP-BINDING PROTEIN MG467-RELATED"/>
    <property type="match status" value="1"/>
</dbReference>
<dbReference type="Proteomes" id="UP000317593">
    <property type="component" value="Unassembled WGS sequence"/>
</dbReference>
<dbReference type="GO" id="GO:0005524">
    <property type="term" value="F:ATP binding"/>
    <property type="evidence" value="ECO:0007669"/>
    <property type="project" value="UniProtKB-KW"/>
</dbReference>
<proteinExistence type="inferred from homology"/>
<dbReference type="InterPro" id="IPR003439">
    <property type="entry name" value="ABC_transporter-like_ATP-bd"/>
</dbReference>
<dbReference type="InterPro" id="IPR003593">
    <property type="entry name" value="AAA+_ATPase"/>
</dbReference>
<keyword evidence="1" id="KW-0813">Transport</keyword>
<dbReference type="InterPro" id="IPR017871">
    <property type="entry name" value="ABC_transporter-like_CS"/>
</dbReference>
<evidence type="ECO:0000256" key="1">
    <source>
        <dbReference type="ARBA" id="ARBA00022448"/>
    </source>
</evidence>
<dbReference type="GO" id="GO:0022857">
    <property type="term" value="F:transmembrane transporter activity"/>
    <property type="evidence" value="ECO:0007669"/>
    <property type="project" value="UniProtKB-ARBA"/>
</dbReference>
<protein>
    <submittedName>
        <fullName evidence="6">Putative ABC transport system ATP-binding protein</fullName>
    </submittedName>
</protein>
<dbReference type="SMART" id="SM00382">
    <property type="entry name" value="AAA"/>
    <property type="match status" value="1"/>
</dbReference>
<dbReference type="OrthoDB" id="9769100at2"/>
<keyword evidence="7" id="KW-1185">Reference proteome</keyword>
<dbReference type="InterPro" id="IPR017911">
    <property type="entry name" value="MacB-like_ATP-bd"/>
</dbReference>
<dbReference type="PANTHER" id="PTHR42798">
    <property type="entry name" value="LIPOPROTEIN-RELEASING SYSTEM ATP-BINDING PROTEIN LOLD"/>
    <property type="match status" value="1"/>
</dbReference>
<sequence length="247" mass="26956">MQEKQPSVETLKANQIIFSARELTKTYQMGVVQVQALRGIDLEIYAGEIVVLLGASGSGKSTLVNILGGLDTATEGEVRYRDIELTHASEKELTSFRRLNVGFVFQFYNLIPSLTARENVAIVTEIAENPMKPEEALALVNLADRMDHFPAQLSGGEQQRVAIARAVAKNPDVLLCDEPTGALDSQTGIVVLKALQNVNQRLGTATVLITHNVVIGGMADRIISLHDGKIAGIRENEHKVSPDQMEW</sequence>
<dbReference type="AlphaFoldDB" id="A0A521BDW9"/>
<feature type="domain" description="ABC transporter" evidence="5">
    <location>
        <begin position="18"/>
        <end position="247"/>
    </location>
</feature>
<evidence type="ECO:0000313" key="7">
    <source>
        <dbReference type="Proteomes" id="UP000317593"/>
    </source>
</evidence>
<dbReference type="PROSITE" id="PS50893">
    <property type="entry name" value="ABC_TRANSPORTER_2"/>
    <property type="match status" value="1"/>
</dbReference>
<keyword evidence="2" id="KW-0547">Nucleotide-binding</keyword>
<accession>A0A521BDW9</accession>
<dbReference type="GO" id="GO:0016887">
    <property type="term" value="F:ATP hydrolysis activity"/>
    <property type="evidence" value="ECO:0007669"/>
    <property type="project" value="InterPro"/>
</dbReference>
<comment type="similarity">
    <text evidence="4">Belongs to the ABC transporter superfamily. Macrolide exporter (TC 3.A.1.122) family.</text>
</comment>
<evidence type="ECO:0000259" key="5">
    <source>
        <dbReference type="PROSITE" id="PS50893"/>
    </source>
</evidence>